<dbReference type="Proteomes" id="UP000828390">
    <property type="component" value="Unassembled WGS sequence"/>
</dbReference>
<keyword evidence="3" id="KW-1185">Reference proteome</keyword>
<dbReference type="EMBL" id="JAIWYP010000014">
    <property type="protein sequence ID" value="KAH3709312.1"/>
    <property type="molecule type" value="Genomic_DNA"/>
</dbReference>
<sequence>MSWADPFHPTDSKEMTKTIVADSSEKTMIESNEMAETIEADSSGNTMIEWSGQVRSMNSRPAEKGLHSPTRKTSLVPGMKHAVGPCVNIPSQQ</sequence>
<gene>
    <name evidence="2" type="ORF">DPMN_068774</name>
</gene>
<dbReference type="AlphaFoldDB" id="A0A9D3YZT7"/>
<comment type="caution">
    <text evidence="2">The sequence shown here is derived from an EMBL/GenBank/DDBJ whole genome shotgun (WGS) entry which is preliminary data.</text>
</comment>
<reference evidence="2" key="1">
    <citation type="journal article" date="2019" name="bioRxiv">
        <title>The Genome of the Zebra Mussel, Dreissena polymorpha: A Resource for Invasive Species Research.</title>
        <authorList>
            <person name="McCartney M.A."/>
            <person name="Auch B."/>
            <person name="Kono T."/>
            <person name="Mallez S."/>
            <person name="Zhang Y."/>
            <person name="Obille A."/>
            <person name="Becker A."/>
            <person name="Abrahante J.E."/>
            <person name="Garbe J."/>
            <person name="Badalamenti J.P."/>
            <person name="Herman A."/>
            <person name="Mangelson H."/>
            <person name="Liachko I."/>
            <person name="Sullivan S."/>
            <person name="Sone E.D."/>
            <person name="Koren S."/>
            <person name="Silverstein K.A.T."/>
            <person name="Beckman K.B."/>
            <person name="Gohl D.M."/>
        </authorList>
    </citation>
    <scope>NUCLEOTIDE SEQUENCE</scope>
    <source>
        <strain evidence="2">Duluth1</strain>
        <tissue evidence="2">Whole animal</tissue>
    </source>
</reference>
<accession>A0A9D3YZT7</accession>
<reference evidence="2" key="2">
    <citation type="submission" date="2020-11" db="EMBL/GenBank/DDBJ databases">
        <authorList>
            <person name="McCartney M.A."/>
            <person name="Auch B."/>
            <person name="Kono T."/>
            <person name="Mallez S."/>
            <person name="Becker A."/>
            <person name="Gohl D.M."/>
            <person name="Silverstein K.A.T."/>
            <person name="Koren S."/>
            <person name="Bechman K.B."/>
            <person name="Herman A."/>
            <person name="Abrahante J.E."/>
            <person name="Garbe J."/>
        </authorList>
    </citation>
    <scope>NUCLEOTIDE SEQUENCE</scope>
    <source>
        <strain evidence="2">Duluth1</strain>
        <tissue evidence="2">Whole animal</tissue>
    </source>
</reference>
<evidence type="ECO:0000313" key="3">
    <source>
        <dbReference type="Proteomes" id="UP000828390"/>
    </source>
</evidence>
<evidence type="ECO:0000256" key="1">
    <source>
        <dbReference type="SAM" id="MobiDB-lite"/>
    </source>
</evidence>
<proteinExistence type="predicted"/>
<feature type="region of interest" description="Disordered" evidence="1">
    <location>
        <begin position="57"/>
        <end position="93"/>
    </location>
</feature>
<evidence type="ECO:0000313" key="2">
    <source>
        <dbReference type="EMBL" id="KAH3709312.1"/>
    </source>
</evidence>
<organism evidence="2 3">
    <name type="scientific">Dreissena polymorpha</name>
    <name type="common">Zebra mussel</name>
    <name type="synonym">Mytilus polymorpha</name>
    <dbReference type="NCBI Taxonomy" id="45954"/>
    <lineage>
        <taxon>Eukaryota</taxon>
        <taxon>Metazoa</taxon>
        <taxon>Spiralia</taxon>
        <taxon>Lophotrochozoa</taxon>
        <taxon>Mollusca</taxon>
        <taxon>Bivalvia</taxon>
        <taxon>Autobranchia</taxon>
        <taxon>Heteroconchia</taxon>
        <taxon>Euheterodonta</taxon>
        <taxon>Imparidentia</taxon>
        <taxon>Neoheterodontei</taxon>
        <taxon>Myida</taxon>
        <taxon>Dreissenoidea</taxon>
        <taxon>Dreissenidae</taxon>
        <taxon>Dreissena</taxon>
    </lineage>
</organism>
<name>A0A9D3YZT7_DREPO</name>
<protein>
    <submittedName>
        <fullName evidence="2">Uncharacterized protein</fullName>
    </submittedName>
</protein>